<evidence type="ECO:0000256" key="1">
    <source>
        <dbReference type="PROSITE-ProRule" id="PRU00339"/>
    </source>
</evidence>
<reference evidence="5 6" key="1">
    <citation type="journal article" date="2019" name="Mar. Drugs">
        <title>Comparative Genomics and CAZyme Genome Repertoires of Marine Zobellia amurskyensis KMM 3526(T) and Zobellia laminariae KMM 3676(T).</title>
        <authorList>
            <person name="Chernysheva N."/>
            <person name="Bystritskaya E."/>
            <person name="Stenkova A."/>
            <person name="Golovkin I."/>
            <person name="Nedashkovskaya O."/>
            <person name="Isaeva M."/>
        </authorList>
    </citation>
    <scope>NUCLEOTIDE SEQUENCE [LARGE SCALE GENOMIC DNA]</scope>
    <source>
        <strain evidence="5 6">KMM 3526</strain>
    </source>
</reference>
<keyword evidence="3" id="KW-1133">Transmembrane helix</keyword>
<organism evidence="5 6">
    <name type="scientific">Zobellia amurskyensis</name>
    <dbReference type="NCBI Taxonomy" id="248905"/>
    <lineage>
        <taxon>Bacteria</taxon>
        <taxon>Pseudomonadati</taxon>
        <taxon>Bacteroidota</taxon>
        <taxon>Flavobacteriia</taxon>
        <taxon>Flavobacteriales</taxon>
        <taxon>Flavobacteriaceae</taxon>
        <taxon>Zobellia</taxon>
    </lineage>
</organism>
<dbReference type="InterPro" id="IPR019734">
    <property type="entry name" value="TPR_rpt"/>
</dbReference>
<dbReference type="InterPro" id="IPR000792">
    <property type="entry name" value="Tscrpt_reg_LuxR_C"/>
</dbReference>
<dbReference type="EMBL" id="RCNR01000032">
    <property type="protein sequence ID" value="MUH37125.1"/>
    <property type="molecule type" value="Genomic_DNA"/>
</dbReference>
<keyword evidence="3" id="KW-0812">Transmembrane</keyword>
<feature type="domain" description="HTH luxR-type" evidence="4">
    <location>
        <begin position="475"/>
        <end position="535"/>
    </location>
</feature>
<accession>A0A7X2ZVE7</accession>
<dbReference type="InterPro" id="IPR016032">
    <property type="entry name" value="Sig_transdc_resp-reg_C-effctor"/>
</dbReference>
<evidence type="ECO:0000256" key="3">
    <source>
        <dbReference type="SAM" id="Phobius"/>
    </source>
</evidence>
<evidence type="ECO:0000259" key="4">
    <source>
        <dbReference type="SMART" id="SM00421"/>
    </source>
</evidence>
<proteinExistence type="predicted"/>
<dbReference type="Pfam" id="PF13181">
    <property type="entry name" value="TPR_8"/>
    <property type="match status" value="2"/>
</dbReference>
<dbReference type="Gene3D" id="1.25.40.10">
    <property type="entry name" value="Tetratricopeptide repeat domain"/>
    <property type="match status" value="2"/>
</dbReference>
<gene>
    <name evidence="5" type="ORF">D9O36_14830</name>
</gene>
<evidence type="ECO:0000256" key="2">
    <source>
        <dbReference type="SAM" id="Coils"/>
    </source>
</evidence>
<dbReference type="GO" id="GO:0003677">
    <property type="term" value="F:DNA binding"/>
    <property type="evidence" value="ECO:0007669"/>
    <property type="project" value="InterPro"/>
</dbReference>
<keyword evidence="6" id="KW-1185">Reference proteome</keyword>
<keyword evidence="3" id="KW-0472">Membrane</keyword>
<dbReference type="SMART" id="SM00028">
    <property type="entry name" value="TPR"/>
    <property type="match status" value="4"/>
</dbReference>
<dbReference type="SUPFAM" id="SSF48452">
    <property type="entry name" value="TPR-like"/>
    <property type="match status" value="2"/>
</dbReference>
<dbReference type="GO" id="GO:0006355">
    <property type="term" value="P:regulation of DNA-templated transcription"/>
    <property type="evidence" value="ECO:0007669"/>
    <property type="project" value="InterPro"/>
</dbReference>
<feature type="coiled-coil region" evidence="2">
    <location>
        <begin position="375"/>
        <end position="411"/>
    </location>
</feature>
<dbReference type="Proteomes" id="UP000540519">
    <property type="component" value="Unassembled WGS sequence"/>
</dbReference>
<protein>
    <recommendedName>
        <fullName evidence="4">HTH luxR-type domain-containing protein</fullName>
    </recommendedName>
</protein>
<dbReference type="InterPro" id="IPR036388">
    <property type="entry name" value="WH-like_DNA-bd_sf"/>
</dbReference>
<dbReference type="PROSITE" id="PS50005">
    <property type="entry name" value="TPR"/>
    <property type="match status" value="1"/>
</dbReference>
<name>A0A7X2ZVE7_9FLAO</name>
<dbReference type="SUPFAM" id="SSF46894">
    <property type="entry name" value="C-terminal effector domain of the bipartite response regulators"/>
    <property type="match status" value="1"/>
</dbReference>
<feature type="transmembrane region" description="Helical" evidence="3">
    <location>
        <begin position="348"/>
        <end position="369"/>
    </location>
</feature>
<dbReference type="AlphaFoldDB" id="A0A7X2ZVE7"/>
<feature type="repeat" description="TPR" evidence="1">
    <location>
        <begin position="229"/>
        <end position="262"/>
    </location>
</feature>
<dbReference type="InterPro" id="IPR011990">
    <property type="entry name" value="TPR-like_helical_dom_sf"/>
</dbReference>
<keyword evidence="1" id="KW-0802">TPR repeat</keyword>
<dbReference type="RefSeq" id="WP_051915131.1">
    <property type="nucleotide sequence ID" value="NZ_RCNR01000032.1"/>
</dbReference>
<evidence type="ECO:0000313" key="6">
    <source>
        <dbReference type="Proteomes" id="UP000540519"/>
    </source>
</evidence>
<comment type="caution">
    <text evidence="5">The sequence shown here is derived from an EMBL/GenBank/DDBJ whole genome shotgun (WGS) entry which is preliminary data.</text>
</comment>
<keyword evidence="2" id="KW-0175">Coiled coil</keyword>
<sequence length="535" mass="62301">MRYYILISFLVILGIELKAQDSSIPLNISIENTDTLAAQQTISSIDSLKSVVSANLVKGDTIKSVWTLMKLMDAYSHQANYAQAYETIWSALTLMDNSKNKVVKSHIYRRLGAMYSFNKRKKEALRYLQMSLDIMKEAVGNGTMPKAALANNYYTFSYTYRGLDEPEMAKKYLDSSLTYYGDIPDKIALPFLKFEESYVLREEERYDEAIQTLAEIEPWFEQNTPSYLVLVYAYWAVLHKRQGNIDKTIEYYKKAISISDKYQSHIDFTPFIYEKLSENYKLLGNYKEAYQSLDKAKTLNAKFFDGRSQNNIPLMEIKNEYRLEKERQQEVIRQQRMEKLEQQDKILLLQRIILGTSLIFVVIIGFVYVKHIRSKHKAEKRLMQKTKALEMEQANELLETKNKELAASTLQLVEKDEFLKRLKTELRGEDGTVKVSEINRVLKSISVGNANNWEEFKLRFTDVNKNFYEKLNNTYPNLSQTDQKICALIKLNLNSKDMARLLGISTKSVHTTRHRLRKKMGLQRSDNLEELIASL</sequence>
<evidence type="ECO:0000313" key="5">
    <source>
        <dbReference type="EMBL" id="MUH37125.1"/>
    </source>
</evidence>
<dbReference type="Gene3D" id="1.10.10.10">
    <property type="entry name" value="Winged helix-like DNA-binding domain superfamily/Winged helix DNA-binding domain"/>
    <property type="match status" value="1"/>
</dbReference>
<dbReference type="SMART" id="SM00421">
    <property type="entry name" value="HTH_LUXR"/>
    <property type="match status" value="1"/>
</dbReference>
<dbReference type="OrthoDB" id="1090267at2"/>